<feature type="non-terminal residue" evidence="1">
    <location>
        <position position="1"/>
    </location>
</feature>
<evidence type="ECO:0008006" key="2">
    <source>
        <dbReference type="Google" id="ProtNLM"/>
    </source>
</evidence>
<gene>
    <name evidence="1" type="ORF">OCBIM_22011305mg</name>
</gene>
<reference evidence="1" key="1">
    <citation type="submission" date="2015-07" db="EMBL/GenBank/DDBJ databases">
        <title>MeaNS - Measles Nucleotide Surveillance Program.</title>
        <authorList>
            <person name="Tran T."/>
            <person name="Druce J."/>
        </authorList>
    </citation>
    <scope>NUCLEOTIDE SEQUENCE</scope>
    <source>
        <strain evidence="1">UCB-OBI-ISO-001</strain>
        <tissue evidence="1">Gonad</tissue>
    </source>
</reference>
<name>A0A0L8HMK7_OCTBM</name>
<dbReference type="EMBL" id="KQ417779">
    <property type="protein sequence ID" value="KOF90379.1"/>
    <property type="molecule type" value="Genomic_DNA"/>
</dbReference>
<dbReference type="AlphaFoldDB" id="A0A0L8HMK7"/>
<protein>
    <recommendedName>
        <fullName evidence="2">Reverse transcriptase domain-containing protein</fullName>
    </recommendedName>
</protein>
<accession>A0A0L8HMK7</accession>
<proteinExistence type="predicted"/>
<sequence length="115" mass="13146">KVDLEKAFDRVLPPSLFWWSMQRGGIDKWLVRALQVQYRDAVILQAVTDAFKIGFPWELLYANDLALKAESLPELETKFRLWKQGLELQGVSVNLTITKVLVSRTTVKSQSPSGR</sequence>
<organism evidence="1">
    <name type="scientific">Octopus bimaculoides</name>
    <name type="common">California two-spotted octopus</name>
    <dbReference type="NCBI Taxonomy" id="37653"/>
    <lineage>
        <taxon>Eukaryota</taxon>
        <taxon>Metazoa</taxon>
        <taxon>Spiralia</taxon>
        <taxon>Lophotrochozoa</taxon>
        <taxon>Mollusca</taxon>
        <taxon>Cephalopoda</taxon>
        <taxon>Coleoidea</taxon>
        <taxon>Octopodiformes</taxon>
        <taxon>Octopoda</taxon>
        <taxon>Incirrata</taxon>
        <taxon>Octopodidae</taxon>
        <taxon>Octopus</taxon>
    </lineage>
</organism>
<evidence type="ECO:0000313" key="1">
    <source>
        <dbReference type="EMBL" id="KOF90379.1"/>
    </source>
</evidence>